<dbReference type="OrthoDB" id="265776at2759"/>
<dbReference type="InterPro" id="IPR018200">
    <property type="entry name" value="USP_CS"/>
</dbReference>
<dbReference type="InterPro" id="IPR038765">
    <property type="entry name" value="Papain-like_cys_pep_sf"/>
</dbReference>
<dbReference type="SMART" id="SM00695">
    <property type="entry name" value="DUSP"/>
    <property type="match status" value="1"/>
</dbReference>
<dbReference type="InterPro" id="IPR050185">
    <property type="entry name" value="Ub_carboxyl-term_hydrolase"/>
</dbReference>
<dbReference type="PROSITE" id="PS00973">
    <property type="entry name" value="USP_2"/>
    <property type="match status" value="1"/>
</dbReference>
<evidence type="ECO:0000313" key="10">
    <source>
        <dbReference type="EnsemblMetazoa" id="XP_014257403.1"/>
    </source>
</evidence>
<protein>
    <recommendedName>
        <fullName evidence="7">Ubiquitin carboxyl-terminal hydrolase</fullName>
        <ecNumber evidence="7">3.4.19.12</ecNumber>
    </recommendedName>
</protein>
<dbReference type="EnsemblMetazoa" id="XM_014401917.2">
    <property type="protein sequence ID" value="XP_014257403.1"/>
    <property type="gene ID" value="LOC106671097"/>
</dbReference>
<keyword evidence="11" id="KW-1185">Reference proteome</keyword>
<evidence type="ECO:0000256" key="1">
    <source>
        <dbReference type="ARBA" id="ARBA00000707"/>
    </source>
</evidence>
<evidence type="ECO:0000256" key="3">
    <source>
        <dbReference type="ARBA" id="ARBA00022670"/>
    </source>
</evidence>
<keyword evidence="5 7" id="KW-0378">Hydrolase</keyword>
<dbReference type="KEGG" id="clec:106671097"/>
<dbReference type="InterPro" id="IPR006615">
    <property type="entry name" value="Pept_C19_DUSP"/>
</dbReference>
<dbReference type="Gene3D" id="3.30.2230.10">
    <property type="entry name" value="DUSP-like"/>
    <property type="match status" value="1"/>
</dbReference>
<dbReference type="Proteomes" id="UP000494040">
    <property type="component" value="Unassembled WGS sequence"/>
</dbReference>
<name>A0A8I6TJW8_CIMLE</name>
<keyword evidence="4 7" id="KW-0833">Ubl conjugation pathway</keyword>
<evidence type="ECO:0000256" key="7">
    <source>
        <dbReference type="RuleBase" id="RU366025"/>
    </source>
</evidence>
<dbReference type="PANTHER" id="PTHR21646:SF24">
    <property type="entry name" value="UBIQUITIN CARBOXYL-TERMINAL HYDROLASE"/>
    <property type="match status" value="1"/>
</dbReference>
<dbReference type="GeneID" id="106671097"/>
<reference evidence="10" key="1">
    <citation type="submission" date="2022-01" db="UniProtKB">
        <authorList>
            <consortium name="EnsemblMetazoa"/>
        </authorList>
    </citation>
    <scope>IDENTIFICATION</scope>
</reference>
<feature type="domain" description="DUSP" evidence="9">
    <location>
        <begin position="8"/>
        <end position="115"/>
    </location>
</feature>
<dbReference type="PROSITE" id="PS00972">
    <property type="entry name" value="USP_1"/>
    <property type="match status" value="1"/>
</dbReference>
<dbReference type="Pfam" id="PF06337">
    <property type="entry name" value="DUSP"/>
    <property type="match status" value="1"/>
</dbReference>
<keyword evidence="6 7" id="KW-0788">Thiol protease</keyword>
<feature type="domain" description="USP" evidence="8">
    <location>
        <begin position="266"/>
        <end position="871"/>
    </location>
</feature>
<evidence type="ECO:0000256" key="2">
    <source>
        <dbReference type="ARBA" id="ARBA00009085"/>
    </source>
</evidence>
<comment type="catalytic activity">
    <reaction evidence="1 7">
        <text>Thiol-dependent hydrolysis of ester, thioester, amide, peptide and isopeptide bonds formed by the C-terminal Gly of ubiquitin (a 76-residue protein attached to proteins as an intracellular targeting signal).</text>
        <dbReference type="EC" id="3.4.19.12"/>
    </reaction>
</comment>
<dbReference type="GO" id="GO:0006508">
    <property type="term" value="P:proteolysis"/>
    <property type="evidence" value="ECO:0007669"/>
    <property type="project" value="UniProtKB-KW"/>
</dbReference>
<keyword evidence="3 7" id="KW-0645">Protease</keyword>
<dbReference type="SUPFAM" id="SSF54001">
    <property type="entry name" value="Cysteine proteinases"/>
    <property type="match status" value="1"/>
</dbReference>
<dbReference type="AlphaFoldDB" id="A0A8I6TJW8"/>
<dbReference type="PANTHER" id="PTHR21646">
    <property type="entry name" value="UBIQUITIN CARBOXYL-TERMINAL HYDROLASE"/>
    <property type="match status" value="1"/>
</dbReference>
<organism evidence="10 11">
    <name type="scientific">Cimex lectularius</name>
    <name type="common">Bed bug</name>
    <name type="synonym">Acanthia lectularia</name>
    <dbReference type="NCBI Taxonomy" id="79782"/>
    <lineage>
        <taxon>Eukaryota</taxon>
        <taxon>Metazoa</taxon>
        <taxon>Ecdysozoa</taxon>
        <taxon>Arthropoda</taxon>
        <taxon>Hexapoda</taxon>
        <taxon>Insecta</taxon>
        <taxon>Pterygota</taxon>
        <taxon>Neoptera</taxon>
        <taxon>Paraneoptera</taxon>
        <taxon>Hemiptera</taxon>
        <taxon>Heteroptera</taxon>
        <taxon>Panheteroptera</taxon>
        <taxon>Cimicomorpha</taxon>
        <taxon>Cimicidae</taxon>
        <taxon>Cimex</taxon>
    </lineage>
</organism>
<dbReference type="Gene3D" id="3.90.70.10">
    <property type="entry name" value="Cysteine proteinases"/>
    <property type="match status" value="2"/>
</dbReference>
<dbReference type="OMA" id="HIDIHKF"/>
<evidence type="ECO:0000256" key="5">
    <source>
        <dbReference type="ARBA" id="ARBA00022801"/>
    </source>
</evidence>
<dbReference type="InterPro" id="IPR001394">
    <property type="entry name" value="Peptidase_C19_UCH"/>
</dbReference>
<dbReference type="Gene3D" id="3.10.20.90">
    <property type="entry name" value="Phosphatidylinositol 3-kinase Catalytic Subunit, Chain A, domain 1"/>
    <property type="match status" value="1"/>
</dbReference>
<dbReference type="GO" id="GO:0004843">
    <property type="term" value="F:cysteine-type deubiquitinase activity"/>
    <property type="evidence" value="ECO:0007669"/>
    <property type="project" value="UniProtKB-UniRule"/>
</dbReference>
<dbReference type="PROSITE" id="PS51283">
    <property type="entry name" value="DUSP"/>
    <property type="match status" value="1"/>
</dbReference>
<dbReference type="CDD" id="cd02674">
    <property type="entry name" value="Peptidase_C19R"/>
    <property type="match status" value="1"/>
</dbReference>
<dbReference type="SUPFAM" id="SSF143791">
    <property type="entry name" value="DUSP-like"/>
    <property type="match status" value="1"/>
</dbReference>
<dbReference type="PROSITE" id="PS50235">
    <property type="entry name" value="USP_3"/>
    <property type="match status" value="1"/>
</dbReference>
<evidence type="ECO:0000256" key="4">
    <source>
        <dbReference type="ARBA" id="ARBA00022786"/>
    </source>
</evidence>
<accession>A0A8I6TJW8</accession>
<dbReference type="Pfam" id="PF00443">
    <property type="entry name" value="UCH"/>
    <property type="match status" value="1"/>
</dbReference>
<dbReference type="Pfam" id="PF14533">
    <property type="entry name" value="USP7_C2"/>
    <property type="match status" value="1"/>
</dbReference>
<evidence type="ECO:0000259" key="9">
    <source>
        <dbReference type="PROSITE" id="PS51283"/>
    </source>
</evidence>
<evidence type="ECO:0000313" key="11">
    <source>
        <dbReference type="Proteomes" id="UP000494040"/>
    </source>
</evidence>
<dbReference type="EC" id="3.4.19.12" evidence="7"/>
<dbReference type="InterPro" id="IPR035927">
    <property type="entry name" value="DUSP-like_sf"/>
</dbReference>
<dbReference type="RefSeq" id="XP_014257403.1">
    <property type="nucleotide sequence ID" value="XM_014401917.2"/>
</dbReference>
<sequence length="883" mass="101487">MGELIEMPSNEEQKEILTKKLSKSIVAGETWYLIGHKWMRSLKEFLGLAEHGRHLDVSHPGPIDNRPLIDNEKHTLRSALTEKIDFELVSEDTWNLLSDWYGVIEDTEPIARQAISNNEHYPIVEVYPINLSCYKNGDRSRGETLQVSRVETLARVVERLCKPFDIPKDSEVRLFIEGLINEPIEDYKYKKICETDLVGCQNCLVVETMSEDGKWPERHPYPVKSNKDRLIHQGPSGRIYNSETVVQIRHRHMAQTQSRSAPPGLCGLINVGNACFMNSVLQCMSNVPVITEYFLSERHLKELNISNPLGMKGEIAKAYGELIMKMWSGKYSETIPSEFKTQVGKFNPSFSGYQQHDSQELLTFLLDGLHEDLNKIKQKPYIEICNQAGKDEKIAAFEAWENYKKRNDSIIVDTFHGLLKSTVICPECERPSVTFDPFCYLSLPLPSCKMDRALTITYVPFDGSKRECKYRLILARKDTIRELCQEVSVRTGIHQDQMLVAEITQCHFHKFYGNEDSIDHIEEKDVIKVFELPIVVPASDKDTMIVPVCFWELCKPNDKYLPNHLFGIPFLITIPKAPITYDDLNEVLLEKMQRHFNLPGNVSGSNSSSSFNSNSFAVSSYSDTSLENDLERQCSLNNIGCEDSFYKIYYMDSSTNAEPKKLTFNDTTINLSDLLSGNDPPRYGRKVLILQFTSEQRRKFFQERPVVHDHLINPYPSNREKGKISINDCLSLFTTCEKLSADDAWYCPDCHKHQRATKKFDLWKLPKVLIVHLKRFSYTRYRRDKIDDFVDCPISNLCMDKYVINEEKPSKVYDLIGVCNHYGNMGAGHYTASCKNKDNGNWYNFDDNMVSPIQTEKILTNAAYVLFYIAKDCNKPPDNLDTN</sequence>
<proteinExistence type="inferred from homology"/>
<evidence type="ECO:0000259" key="8">
    <source>
        <dbReference type="PROSITE" id="PS50235"/>
    </source>
</evidence>
<comment type="similarity">
    <text evidence="2 7">Belongs to the peptidase C19 family.</text>
</comment>
<evidence type="ECO:0000256" key="6">
    <source>
        <dbReference type="ARBA" id="ARBA00022807"/>
    </source>
</evidence>
<dbReference type="InterPro" id="IPR028889">
    <property type="entry name" value="USP"/>
</dbReference>
<dbReference type="GO" id="GO:0016579">
    <property type="term" value="P:protein deubiquitination"/>
    <property type="evidence" value="ECO:0007669"/>
    <property type="project" value="InterPro"/>
</dbReference>
<dbReference type="InterPro" id="IPR029346">
    <property type="entry name" value="USP_C"/>
</dbReference>